<keyword evidence="5" id="KW-1133">Transmembrane helix</keyword>
<evidence type="ECO:0000256" key="2">
    <source>
        <dbReference type="ARBA" id="ARBA00022536"/>
    </source>
</evidence>
<dbReference type="SUPFAM" id="SSF49899">
    <property type="entry name" value="Concanavalin A-like lectins/glucanases"/>
    <property type="match status" value="1"/>
</dbReference>
<dbReference type="GO" id="GO:0016020">
    <property type="term" value="C:membrane"/>
    <property type="evidence" value="ECO:0007669"/>
    <property type="project" value="UniProtKB-SubCell"/>
</dbReference>
<evidence type="ECO:0000256" key="7">
    <source>
        <dbReference type="PROSITE-ProRule" id="PRU00122"/>
    </source>
</evidence>
<dbReference type="Pfam" id="PF00754">
    <property type="entry name" value="F5_F8_type_C"/>
    <property type="match status" value="1"/>
</dbReference>
<dbReference type="CDD" id="cd00110">
    <property type="entry name" value="LamG"/>
    <property type="match status" value="1"/>
</dbReference>
<dbReference type="InterPro" id="IPR008979">
    <property type="entry name" value="Galactose-bd-like_sf"/>
</dbReference>
<proteinExistence type="predicted"/>
<dbReference type="Gene3D" id="2.60.120.200">
    <property type="match status" value="1"/>
</dbReference>
<dbReference type="PANTHER" id="PTHR15036:SF84">
    <property type="entry name" value="CONTACTIN-ASSOCIATED PROTEIN-LIKE 5 ISOFORM X1"/>
    <property type="match status" value="1"/>
</dbReference>
<accession>A0A3Q2YGW6</accession>
<evidence type="ECO:0000256" key="4">
    <source>
        <dbReference type="ARBA" id="ARBA00022729"/>
    </source>
</evidence>
<comment type="subcellular location">
    <subcellularLocation>
        <location evidence="1">Membrane</location>
        <topology evidence="1">Single-pass type I membrane protein</topology>
    </subcellularLocation>
</comment>
<evidence type="ECO:0000256" key="1">
    <source>
        <dbReference type="ARBA" id="ARBA00004479"/>
    </source>
</evidence>
<feature type="domain" description="Laminin G" evidence="9">
    <location>
        <begin position="95"/>
        <end position="293"/>
    </location>
</feature>
<dbReference type="Gene3D" id="2.60.120.260">
    <property type="entry name" value="Galactose-binding domain-like"/>
    <property type="match status" value="1"/>
</dbReference>
<reference evidence="10" key="1">
    <citation type="submission" date="2025-08" db="UniProtKB">
        <authorList>
            <consortium name="Ensembl"/>
        </authorList>
    </citation>
    <scope>IDENTIFICATION</scope>
</reference>
<comment type="caution">
    <text evidence="7">Lacks conserved residue(s) required for the propagation of feature annotation.</text>
</comment>
<dbReference type="Ensembl" id="ENSHCOT00000013718.1">
    <property type="protein sequence ID" value="ENSHCOP00000017464.1"/>
    <property type="gene ID" value="ENSHCOG00000001315.1"/>
</dbReference>
<dbReference type="InterPro" id="IPR013320">
    <property type="entry name" value="ConA-like_dom_sf"/>
</dbReference>
<evidence type="ECO:0000256" key="6">
    <source>
        <dbReference type="ARBA" id="ARBA00023136"/>
    </source>
</evidence>
<protein>
    <submittedName>
        <fullName evidence="10">Contactin associated protein family member 5</fullName>
    </submittedName>
</protein>
<evidence type="ECO:0000256" key="3">
    <source>
        <dbReference type="ARBA" id="ARBA00022692"/>
    </source>
</evidence>
<keyword evidence="6" id="KW-0472">Membrane</keyword>
<dbReference type="AlphaFoldDB" id="A0A3Q2YGW6"/>
<name>A0A3Q2YGW6_HIPCM</name>
<evidence type="ECO:0000259" key="9">
    <source>
        <dbReference type="PROSITE" id="PS50025"/>
    </source>
</evidence>
<evidence type="ECO:0000313" key="10">
    <source>
        <dbReference type="Ensembl" id="ENSHCOP00000017464.1"/>
    </source>
</evidence>
<dbReference type="PANTHER" id="PTHR15036">
    <property type="entry name" value="PIKACHURIN-LIKE PROTEIN"/>
    <property type="match status" value="1"/>
</dbReference>
<dbReference type="InterPro" id="IPR001791">
    <property type="entry name" value="Laminin_G"/>
</dbReference>
<feature type="domain" description="F5/8 type C" evidence="8">
    <location>
        <begin position="1"/>
        <end position="89"/>
    </location>
</feature>
<keyword evidence="2" id="KW-0245">EGF-like domain</keyword>
<dbReference type="Pfam" id="PF02210">
    <property type="entry name" value="Laminin_G_2"/>
    <property type="match status" value="1"/>
</dbReference>
<keyword evidence="4" id="KW-0732">Signal</keyword>
<dbReference type="PROSITE" id="PS50025">
    <property type="entry name" value="LAM_G_DOMAIN"/>
    <property type="match status" value="1"/>
</dbReference>
<keyword evidence="11" id="KW-1185">Reference proteome</keyword>
<dbReference type="Proteomes" id="UP000264820">
    <property type="component" value="Unplaced"/>
</dbReference>
<organism evidence="10 11">
    <name type="scientific">Hippocampus comes</name>
    <name type="common">Tiger tail seahorse</name>
    <dbReference type="NCBI Taxonomy" id="109280"/>
    <lineage>
        <taxon>Eukaryota</taxon>
        <taxon>Metazoa</taxon>
        <taxon>Chordata</taxon>
        <taxon>Craniata</taxon>
        <taxon>Vertebrata</taxon>
        <taxon>Euteleostomi</taxon>
        <taxon>Actinopterygii</taxon>
        <taxon>Neopterygii</taxon>
        <taxon>Teleostei</taxon>
        <taxon>Neoteleostei</taxon>
        <taxon>Acanthomorphata</taxon>
        <taxon>Syngnathiaria</taxon>
        <taxon>Syngnathiformes</taxon>
        <taxon>Syngnathoidei</taxon>
        <taxon>Syngnathidae</taxon>
        <taxon>Hippocampus</taxon>
    </lineage>
</organism>
<dbReference type="GeneTree" id="ENSGT00940000160532"/>
<keyword evidence="3" id="KW-0812">Transmembrane</keyword>
<dbReference type="InterPro" id="IPR000421">
    <property type="entry name" value="FA58C"/>
</dbReference>
<evidence type="ECO:0000259" key="8">
    <source>
        <dbReference type="PROSITE" id="PS50022"/>
    </source>
</evidence>
<dbReference type="SMART" id="SM00282">
    <property type="entry name" value="LamG"/>
    <property type="match status" value="1"/>
</dbReference>
<sequence>MEVTAVATQGCYDSWDWVSTYFLLYSDTGRAWRRYRYDDGTETFVGNINSEGVIQNKLSHSIRARFLRFMPLDWNPSGWMGLRVEVYGCSYKSYVADFDGRSSLLYRFNQKSMSTVKDVISLLFKSQQANGVLLHGEGQRGDYITLELHRGKLDFYLNLGDAYDSRPSLSAPRIAVTVGSLLDDQHWHAVHVERFNKHVNLTVDAHTHHFQTQGEAYSLEVDYEVSKLASSGPNRFVKWSALDWLKSSLFSTAEGKKKKAQHLIAEEMYKVWIQHLRAPSALCMLPSAYSGSL</sequence>
<dbReference type="SUPFAM" id="SSF49785">
    <property type="entry name" value="Galactose-binding domain-like"/>
    <property type="match status" value="1"/>
</dbReference>
<reference evidence="10" key="2">
    <citation type="submission" date="2025-09" db="UniProtKB">
        <authorList>
            <consortium name="Ensembl"/>
        </authorList>
    </citation>
    <scope>IDENTIFICATION</scope>
</reference>
<evidence type="ECO:0000256" key="5">
    <source>
        <dbReference type="ARBA" id="ARBA00022989"/>
    </source>
</evidence>
<evidence type="ECO:0000313" key="11">
    <source>
        <dbReference type="Proteomes" id="UP000264820"/>
    </source>
</evidence>
<dbReference type="PROSITE" id="PS01286">
    <property type="entry name" value="FA58C_2"/>
    <property type="match status" value="1"/>
</dbReference>
<dbReference type="PROSITE" id="PS50022">
    <property type="entry name" value="FA58C_3"/>
    <property type="match status" value="1"/>
</dbReference>
<dbReference type="InterPro" id="IPR050372">
    <property type="entry name" value="Neurexin-related_CASP"/>
</dbReference>